<protein>
    <recommendedName>
        <fullName evidence="9">Transcriptional regulatory protein</fullName>
    </recommendedName>
</protein>
<dbReference type="AlphaFoldDB" id="A0A1Z2SB16"/>
<dbReference type="Pfam" id="PF00072">
    <property type="entry name" value="Response_reg"/>
    <property type="match status" value="1"/>
</dbReference>
<dbReference type="GO" id="GO:0005737">
    <property type="term" value="C:cytoplasm"/>
    <property type="evidence" value="ECO:0007669"/>
    <property type="project" value="UniProtKB-SubCell"/>
</dbReference>
<dbReference type="PANTHER" id="PTHR45526">
    <property type="entry name" value="TRANSCRIPTIONAL REGULATORY PROTEIN DPIA"/>
    <property type="match status" value="1"/>
</dbReference>
<evidence type="ECO:0000313" key="13">
    <source>
        <dbReference type="Proteomes" id="UP000196708"/>
    </source>
</evidence>
<evidence type="ECO:0000256" key="2">
    <source>
        <dbReference type="ARBA" id="ARBA00022490"/>
    </source>
</evidence>
<evidence type="ECO:0000256" key="3">
    <source>
        <dbReference type="ARBA" id="ARBA00022553"/>
    </source>
</evidence>
<name>A0A1Z2SB16_VIBGA</name>
<dbReference type="SUPFAM" id="SSF52172">
    <property type="entry name" value="CheY-like"/>
    <property type="match status" value="1"/>
</dbReference>
<evidence type="ECO:0000256" key="8">
    <source>
        <dbReference type="ARBA" id="ARBA00023163"/>
    </source>
</evidence>
<dbReference type="EMBL" id="CP018835">
    <property type="protein sequence ID" value="ASA54375.1"/>
    <property type="molecule type" value="Genomic_DNA"/>
</dbReference>
<dbReference type="InterPro" id="IPR024187">
    <property type="entry name" value="Sig_transdc_resp-reg_cit/mal"/>
</dbReference>
<dbReference type="CDD" id="cd19925">
    <property type="entry name" value="REC_citrate_TCS"/>
    <property type="match status" value="1"/>
</dbReference>
<dbReference type="InterPro" id="IPR001789">
    <property type="entry name" value="Sig_transdc_resp-reg_receiver"/>
</dbReference>
<keyword evidence="2 9" id="KW-0963">Cytoplasm</keyword>
<dbReference type="Proteomes" id="UP000196708">
    <property type="component" value="Chromosome 1"/>
</dbReference>
<evidence type="ECO:0000256" key="10">
    <source>
        <dbReference type="PROSITE-ProRule" id="PRU00169"/>
    </source>
</evidence>
<dbReference type="FunFam" id="3.40.50.2300:FF:000057">
    <property type="entry name" value="Transcriptional regulatory protein"/>
    <property type="match status" value="1"/>
</dbReference>
<keyword evidence="4 9" id="KW-0902">Two-component regulatory system</keyword>
<keyword evidence="6 9" id="KW-0238">DNA-binding</keyword>
<dbReference type="RefSeq" id="WP_027694194.1">
    <property type="nucleotide sequence ID" value="NZ_CP018835.1"/>
</dbReference>
<dbReference type="InterPro" id="IPR011006">
    <property type="entry name" value="CheY-like_superfamily"/>
</dbReference>
<evidence type="ECO:0000259" key="11">
    <source>
        <dbReference type="PROSITE" id="PS50110"/>
    </source>
</evidence>
<proteinExistence type="predicted"/>
<evidence type="ECO:0000256" key="6">
    <source>
        <dbReference type="ARBA" id="ARBA00023125"/>
    </source>
</evidence>
<evidence type="ECO:0000256" key="4">
    <source>
        <dbReference type="ARBA" id="ARBA00023012"/>
    </source>
</evidence>
<evidence type="ECO:0000256" key="7">
    <source>
        <dbReference type="ARBA" id="ARBA00023159"/>
    </source>
</evidence>
<keyword evidence="8 9" id="KW-0804">Transcription</keyword>
<accession>A0A1Z2SB16</accession>
<dbReference type="PROSITE" id="PS50110">
    <property type="entry name" value="RESPONSE_REGULATORY"/>
    <property type="match status" value="1"/>
</dbReference>
<dbReference type="PIRSF" id="PIRSF006171">
    <property type="entry name" value="RR_citrat_malat"/>
    <property type="match status" value="1"/>
</dbReference>
<dbReference type="GO" id="GO:0003677">
    <property type="term" value="F:DNA binding"/>
    <property type="evidence" value="ECO:0007669"/>
    <property type="project" value="UniProtKB-KW"/>
</dbReference>
<gene>
    <name evidence="12" type="primary">dpiA</name>
    <name evidence="12" type="ORF">BSQ33_00625</name>
</gene>
<evidence type="ECO:0000256" key="1">
    <source>
        <dbReference type="ARBA" id="ARBA00004496"/>
    </source>
</evidence>
<evidence type="ECO:0000313" key="12">
    <source>
        <dbReference type="EMBL" id="ASA54375.1"/>
    </source>
</evidence>
<feature type="modified residue" description="4-aspartylphosphate" evidence="10">
    <location>
        <position position="57"/>
    </location>
</feature>
<reference evidence="12 13" key="1">
    <citation type="submission" date="2016-12" db="EMBL/GenBank/DDBJ databases">
        <authorList>
            <person name="Song W.-J."/>
            <person name="Kurnit D.M."/>
        </authorList>
    </citation>
    <scope>NUCLEOTIDE SEQUENCE [LARGE SCALE GENOMIC DNA]</scope>
    <source>
        <strain evidence="12 13">ATCC 43942</strain>
    </source>
</reference>
<dbReference type="SMART" id="SM00448">
    <property type="entry name" value="REC"/>
    <property type="match status" value="1"/>
</dbReference>
<dbReference type="GO" id="GO:0003700">
    <property type="term" value="F:DNA-binding transcription factor activity"/>
    <property type="evidence" value="ECO:0007669"/>
    <property type="project" value="InterPro"/>
</dbReference>
<dbReference type="Gene3D" id="3.40.50.2300">
    <property type="match status" value="1"/>
</dbReference>
<dbReference type="KEGG" id="vga:BSQ33_00625"/>
<evidence type="ECO:0000256" key="9">
    <source>
        <dbReference type="PIRNR" id="PIRNR006171"/>
    </source>
</evidence>
<dbReference type="Pfam" id="PF20714">
    <property type="entry name" value="HTH_64"/>
    <property type="match status" value="1"/>
</dbReference>
<keyword evidence="3 10" id="KW-0597">Phosphoprotein</keyword>
<comment type="subcellular location">
    <subcellularLocation>
        <location evidence="1 9">Cytoplasm</location>
    </subcellularLocation>
</comment>
<dbReference type="InterPro" id="IPR051271">
    <property type="entry name" value="2C-system_Tx_regulators"/>
</dbReference>
<dbReference type="GO" id="GO:0000156">
    <property type="term" value="F:phosphorelay response regulator activity"/>
    <property type="evidence" value="ECO:0007669"/>
    <property type="project" value="TreeGrafter"/>
</dbReference>
<evidence type="ECO:0000256" key="5">
    <source>
        <dbReference type="ARBA" id="ARBA00023015"/>
    </source>
</evidence>
<organism evidence="12 13">
    <name type="scientific">Vibrio gazogenes</name>
    <dbReference type="NCBI Taxonomy" id="687"/>
    <lineage>
        <taxon>Bacteria</taxon>
        <taxon>Pseudomonadati</taxon>
        <taxon>Pseudomonadota</taxon>
        <taxon>Gammaproteobacteria</taxon>
        <taxon>Vibrionales</taxon>
        <taxon>Vibrionaceae</taxon>
        <taxon>Vibrio</taxon>
    </lineage>
</organism>
<dbReference type="InterPro" id="IPR048714">
    <property type="entry name" value="DpiA-like_HTH"/>
</dbReference>
<sequence length="227" mass="26174">MMDVFDVLIVEDEVSISDFHTYYLNQMPRFRPVGVARSLAEARNMLRFLKPQLIILDNFLPDGCGLDLLKEMISGGNTPDVIFVTAASDMETVREAVRCGVFDYLLKPIAYDRLQDSLERYLKYNNSLRAADNFNQRHVDELLNFQSKAQYHQDNLPKGIDELTLDKIKVIYQEKDVTHTAESLGKLVGISKTTARRYLEYCTSSSFLEAIIQHGRVGRPERLYRRK</sequence>
<keyword evidence="5 9" id="KW-0805">Transcription regulation</keyword>
<feature type="domain" description="Response regulatory" evidence="11">
    <location>
        <begin position="6"/>
        <end position="122"/>
    </location>
</feature>
<keyword evidence="7 9" id="KW-0010">Activator</keyword>
<dbReference type="PANTHER" id="PTHR45526:SF1">
    <property type="entry name" value="TRANSCRIPTIONAL REGULATORY PROTEIN DCUR-RELATED"/>
    <property type="match status" value="1"/>
</dbReference>